<keyword evidence="3" id="KW-0812">Transmembrane</keyword>
<dbReference type="Pfam" id="PF18701">
    <property type="entry name" value="DUF5641"/>
    <property type="match status" value="1"/>
</dbReference>
<proteinExistence type="predicted"/>
<comment type="subcellular location">
    <subcellularLocation>
        <location evidence="1">Membrane</location>
        <topology evidence="1">Multi-pass membrane protein</topology>
    </subcellularLocation>
</comment>
<feature type="domain" description="DUF5641" evidence="9">
    <location>
        <begin position="34"/>
        <end position="102"/>
    </location>
</feature>
<dbReference type="GO" id="GO:0005549">
    <property type="term" value="F:odorant binding"/>
    <property type="evidence" value="ECO:0007669"/>
    <property type="project" value="InterPro"/>
</dbReference>
<keyword evidence="6" id="KW-0472">Membrane</keyword>
<evidence type="ECO:0000256" key="6">
    <source>
        <dbReference type="ARBA" id="ARBA00023136"/>
    </source>
</evidence>
<organism evidence="10 11">
    <name type="scientific">Plutella xylostella</name>
    <name type="common">Diamondback moth</name>
    <name type="synonym">Plutella maculipennis</name>
    <dbReference type="NCBI Taxonomy" id="51655"/>
    <lineage>
        <taxon>Eukaryota</taxon>
        <taxon>Metazoa</taxon>
        <taxon>Ecdysozoa</taxon>
        <taxon>Arthropoda</taxon>
        <taxon>Hexapoda</taxon>
        <taxon>Insecta</taxon>
        <taxon>Pterygota</taxon>
        <taxon>Neoptera</taxon>
        <taxon>Endopterygota</taxon>
        <taxon>Lepidoptera</taxon>
        <taxon>Glossata</taxon>
        <taxon>Ditrysia</taxon>
        <taxon>Yponomeutoidea</taxon>
        <taxon>Plutellidae</taxon>
        <taxon>Plutella</taxon>
    </lineage>
</organism>
<keyword evidence="7" id="KW-0675">Receptor</keyword>
<evidence type="ECO:0000256" key="3">
    <source>
        <dbReference type="ARBA" id="ARBA00022692"/>
    </source>
</evidence>
<dbReference type="GO" id="GO:0007165">
    <property type="term" value="P:signal transduction"/>
    <property type="evidence" value="ECO:0007669"/>
    <property type="project" value="UniProtKB-KW"/>
</dbReference>
<dbReference type="Pfam" id="PF02949">
    <property type="entry name" value="7tm_6"/>
    <property type="match status" value="1"/>
</dbReference>
<dbReference type="InterPro" id="IPR040676">
    <property type="entry name" value="DUF5641"/>
</dbReference>
<evidence type="ECO:0000256" key="2">
    <source>
        <dbReference type="ARBA" id="ARBA00022606"/>
    </source>
</evidence>
<keyword evidence="5" id="KW-1133">Transmembrane helix</keyword>
<dbReference type="PANTHER" id="PTHR47331:SF1">
    <property type="entry name" value="GAG-LIKE PROTEIN"/>
    <property type="match status" value="1"/>
</dbReference>
<comment type="caution">
    <text evidence="10">The sequence shown here is derived from an EMBL/GenBank/DDBJ whole genome shotgun (WGS) entry which is preliminary data.</text>
</comment>
<keyword evidence="4" id="KW-0552">Olfaction</keyword>
<gene>
    <name evidence="10" type="ORF">PLXY2_LOCUS2021</name>
</gene>
<dbReference type="EMBL" id="CAJHNJ030000005">
    <property type="protein sequence ID" value="CAG9098943.1"/>
    <property type="molecule type" value="Genomic_DNA"/>
</dbReference>
<dbReference type="AlphaFoldDB" id="A0A8S4DBW7"/>
<evidence type="ECO:0000256" key="7">
    <source>
        <dbReference type="ARBA" id="ARBA00023170"/>
    </source>
</evidence>
<keyword evidence="8" id="KW-0807">Transducer</keyword>
<evidence type="ECO:0000256" key="4">
    <source>
        <dbReference type="ARBA" id="ARBA00022725"/>
    </source>
</evidence>
<dbReference type="GO" id="GO:0004984">
    <property type="term" value="F:olfactory receptor activity"/>
    <property type="evidence" value="ECO:0007669"/>
    <property type="project" value="InterPro"/>
</dbReference>
<dbReference type="GO" id="GO:0016020">
    <property type="term" value="C:membrane"/>
    <property type="evidence" value="ECO:0007669"/>
    <property type="project" value="UniProtKB-SubCell"/>
</dbReference>
<evidence type="ECO:0000313" key="10">
    <source>
        <dbReference type="EMBL" id="CAG9098943.1"/>
    </source>
</evidence>
<protein>
    <submittedName>
        <fullName evidence="10">(diamondback moth) hypothetical protein</fullName>
    </submittedName>
</protein>
<evidence type="ECO:0000313" key="11">
    <source>
        <dbReference type="Proteomes" id="UP000653454"/>
    </source>
</evidence>
<keyword evidence="2" id="KW-0716">Sensory transduction</keyword>
<evidence type="ECO:0000259" key="9">
    <source>
        <dbReference type="Pfam" id="PF18701"/>
    </source>
</evidence>
<reference evidence="10" key="1">
    <citation type="submission" date="2020-11" db="EMBL/GenBank/DDBJ databases">
        <authorList>
            <person name="Whiteford S."/>
        </authorList>
    </citation>
    <scope>NUCLEOTIDE SEQUENCE</scope>
</reference>
<keyword evidence="11" id="KW-1185">Reference proteome</keyword>
<dbReference type="PANTHER" id="PTHR47331">
    <property type="entry name" value="PHD-TYPE DOMAIN-CONTAINING PROTEIN"/>
    <property type="match status" value="1"/>
</dbReference>
<evidence type="ECO:0000256" key="1">
    <source>
        <dbReference type="ARBA" id="ARBA00004141"/>
    </source>
</evidence>
<evidence type="ECO:0000256" key="5">
    <source>
        <dbReference type="ARBA" id="ARBA00022989"/>
    </source>
</evidence>
<dbReference type="Proteomes" id="UP000653454">
    <property type="component" value="Unassembled WGS sequence"/>
</dbReference>
<dbReference type="InterPro" id="IPR004117">
    <property type="entry name" value="7tm6_olfct_rcpt"/>
</dbReference>
<accession>A0A8S4DBW7</accession>
<name>A0A8S4DBW7_PLUXY</name>
<sequence length="173" mass="19569">MSYITPGHFLTGATLSTVPEPNISNIPINRLKFWKQCSHMTQCFWKSWSREYLMQLQSRPKWRKPLPNISKGMLVILRIDNAPPLVWPMARVVETFPGADGKSESLMQAAFDGPWLRCGRRAARCVLLVAERSRRPLAVTAGKIFPLSLHTYTVVQSQQSHSLSSRCTPTTTT</sequence>
<evidence type="ECO:0000256" key="8">
    <source>
        <dbReference type="ARBA" id="ARBA00023224"/>
    </source>
</evidence>